<reference evidence="1 2" key="1">
    <citation type="journal article" date="2021" name="ACS Chem. Biol.">
        <title>Genomic-Led Discovery of a Novel Glycopeptide Antibiotic by Nonomuraea coxensis DSM 45129.</title>
        <authorList>
            <person name="Yushchuk O."/>
            <person name="Vior N.M."/>
            <person name="Andreo-Vidal A."/>
            <person name="Berini F."/>
            <person name="Ruckert C."/>
            <person name="Busche T."/>
            <person name="Binda E."/>
            <person name="Kalinowski J."/>
            <person name="Truman A.W."/>
            <person name="Marinelli F."/>
        </authorList>
    </citation>
    <scope>NUCLEOTIDE SEQUENCE [LARGE SCALE GENOMIC DNA]</scope>
    <source>
        <strain evidence="1 2">DSM 45129</strain>
    </source>
</reference>
<dbReference type="PANTHER" id="PTHR35802">
    <property type="entry name" value="PROTEASE SYNTHASE AND SPORULATION PROTEIN PAI 2"/>
    <property type="match status" value="1"/>
</dbReference>
<dbReference type="RefSeq" id="WP_020546383.1">
    <property type="nucleotide sequence ID" value="NZ_CP068985.1"/>
</dbReference>
<keyword evidence="2" id="KW-1185">Reference proteome</keyword>
<dbReference type="PANTHER" id="PTHR35802:SF1">
    <property type="entry name" value="PROTEASE SYNTHASE AND SPORULATION PROTEIN PAI 2"/>
    <property type="match status" value="1"/>
</dbReference>
<gene>
    <name evidence="1" type="ORF">Nocox_00095</name>
</gene>
<dbReference type="Pfam" id="PF04299">
    <property type="entry name" value="FMN_bind_2"/>
    <property type="match status" value="1"/>
</dbReference>
<dbReference type="SUPFAM" id="SSF50475">
    <property type="entry name" value="FMN-binding split barrel"/>
    <property type="match status" value="1"/>
</dbReference>
<evidence type="ECO:0000313" key="2">
    <source>
        <dbReference type="Proteomes" id="UP000824681"/>
    </source>
</evidence>
<proteinExistence type="predicted"/>
<organism evidence="1 2">
    <name type="scientific">Nonomuraea coxensis DSM 45129</name>
    <dbReference type="NCBI Taxonomy" id="1122611"/>
    <lineage>
        <taxon>Bacteria</taxon>
        <taxon>Bacillati</taxon>
        <taxon>Actinomycetota</taxon>
        <taxon>Actinomycetes</taxon>
        <taxon>Streptosporangiales</taxon>
        <taxon>Streptosporangiaceae</taxon>
        <taxon>Nonomuraea</taxon>
    </lineage>
</organism>
<dbReference type="Gene3D" id="2.30.110.10">
    <property type="entry name" value="Electron Transport, Fmn-binding Protein, Chain A"/>
    <property type="match status" value="1"/>
</dbReference>
<protein>
    <submittedName>
        <fullName evidence="1">FMN-binding domain protein</fullName>
    </submittedName>
</protein>
<name>A0ABX8TRB1_9ACTN</name>
<accession>A0ABX8TRB1</accession>
<dbReference type="EMBL" id="CP068985">
    <property type="protein sequence ID" value="QYC37658.1"/>
    <property type="molecule type" value="Genomic_DNA"/>
</dbReference>
<evidence type="ECO:0000313" key="1">
    <source>
        <dbReference type="EMBL" id="QYC37658.1"/>
    </source>
</evidence>
<dbReference type="InterPro" id="IPR007396">
    <property type="entry name" value="TR_PAI2-type"/>
</dbReference>
<dbReference type="Proteomes" id="UP000824681">
    <property type="component" value="Chromosome"/>
</dbReference>
<dbReference type="InterPro" id="IPR012349">
    <property type="entry name" value="Split_barrel_FMN-bd"/>
</dbReference>
<sequence length="217" mass="23737">MLIHPWDAALDADEWRSWLRTRDFGLLAANGVHGGPPVVVPTHFLLDARDAGAGVGEEIVLHLARPNPIWAALEAHPTVVMSVHDDYAFIPSTWRADSPGTGVPTSYYASVQLTCTARIVDDKEGKADILRRQLAHHEPDGGYGVVAADEGPYRKMLSAIRGLRLEVTGVRAKFKYDSHKPVELRERVAAGLAERDLPRDAGARAQQLRRTATPVGE</sequence>